<dbReference type="EMBL" id="JACIFU010000001">
    <property type="protein sequence ID" value="MBB4172883.1"/>
    <property type="molecule type" value="Genomic_DNA"/>
</dbReference>
<evidence type="ECO:0000313" key="3">
    <source>
        <dbReference type="Proteomes" id="UP000565745"/>
    </source>
</evidence>
<dbReference type="OrthoDB" id="10018547at2"/>
<proteinExistence type="predicted"/>
<gene>
    <name evidence="2" type="ORF">GGR93_000644</name>
</gene>
<reference evidence="2 3" key="1">
    <citation type="submission" date="2020-08" db="EMBL/GenBank/DDBJ databases">
        <title>Genomic Encyclopedia of Type Strains, Phase IV (KMG-IV): sequencing the most valuable type-strain genomes for metagenomic binning, comparative biology and taxonomic classification.</title>
        <authorList>
            <person name="Goeker M."/>
        </authorList>
    </citation>
    <scope>NUCLEOTIDE SEQUENCE [LARGE SCALE GENOMIC DNA]</scope>
    <source>
        <strain evidence="2 3">DSM 101015</strain>
    </source>
</reference>
<name>A0A7W6Q2T5_9RHOB</name>
<dbReference type="Proteomes" id="UP000565745">
    <property type="component" value="Unassembled WGS sequence"/>
</dbReference>
<keyword evidence="1" id="KW-1133">Transmembrane helix</keyword>
<dbReference type="AlphaFoldDB" id="A0A7W6Q2T5"/>
<sequence>MTDFTPIGRIPNGEIDALFNEYGSDEWLPDALKGPFYLAVFASVVAILAWVTHGYCLIVLGVETPEFIFSLMCVWLAVIAYSASEMRRLFRLRMREA</sequence>
<organism evidence="2 3">
    <name type="scientific">Sulfitobacter noctilucicola</name>
    <dbReference type="NCBI Taxonomy" id="1342301"/>
    <lineage>
        <taxon>Bacteria</taxon>
        <taxon>Pseudomonadati</taxon>
        <taxon>Pseudomonadota</taxon>
        <taxon>Alphaproteobacteria</taxon>
        <taxon>Rhodobacterales</taxon>
        <taxon>Roseobacteraceae</taxon>
        <taxon>Sulfitobacter</taxon>
    </lineage>
</organism>
<protein>
    <submittedName>
        <fullName evidence="2">Uncharacterized protein</fullName>
    </submittedName>
</protein>
<evidence type="ECO:0000256" key="1">
    <source>
        <dbReference type="SAM" id="Phobius"/>
    </source>
</evidence>
<keyword evidence="1" id="KW-0812">Transmembrane</keyword>
<dbReference type="RefSeq" id="WP_025055032.1">
    <property type="nucleotide sequence ID" value="NZ_JACIFU010000001.1"/>
</dbReference>
<keyword evidence="3" id="KW-1185">Reference proteome</keyword>
<feature type="transmembrane region" description="Helical" evidence="1">
    <location>
        <begin position="36"/>
        <end position="61"/>
    </location>
</feature>
<accession>A0A7W6Q2T5</accession>
<comment type="caution">
    <text evidence="2">The sequence shown here is derived from an EMBL/GenBank/DDBJ whole genome shotgun (WGS) entry which is preliminary data.</text>
</comment>
<keyword evidence="1" id="KW-0472">Membrane</keyword>
<feature type="transmembrane region" description="Helical" evidence="1">
    <location>
        <begin position="67"/>
        <end position="84"/>
    </location>
</feature>
<evidence type="ECO:0000313" key="2">
    <source>
        <dbReference type="EMBL" id="MBB4172883.1"/>
    </source>
</evidence>